<reference evidence="13 14" key="1">
    <citation type="journal article" date="2012" name="New Phytol.">
        <title>Insight into trade-off between wood decay and parasitism from the genome of a fungal forest pathogen.</title>
        <authorList>
            <person name="Olson A."/>
            <person name="Aerts A."/>
            <person name="Asiegbu F."/>
            <person name="Belbahri L."/>
            <person name="Bouzid O."/>
            <person name="Broberg A."/>
            <person name="Canback B."/>
            <person name="Coutinho P.M."/>
            <person name="Cullen D."/>
            <person name="Dalman K."/>
            <person name="Deflorio G."/>
            <person name="van Diepen L.T."/>
            <person name="Dunand C."/>
            <person name="Duplessis S."/>
            <person name="Durling M."/>
            <person name="Gonthier P."/>
            <person name="Grimwood J."/>
            <person name="Fossdal C.G."/>
            <person name="Hansson D."/>
            <person name="Henrissat B."/>
            <person name="Hietala A."/>
            <person name="Himmelstrand K."/>
            <person name="Hoffmeister D."/>
            <person name="Hogberg N."/>
            <person name="James T.Y."/>
            <person name="Karlsson M."/>
            <person name="Kohler A."/>
            <person name="Kues U."/>
            <person name="Lee Y.H."/>
            <person name="Lin Y.C."/>
            <person name="Lind M."/>
            <person name="Lindquist E."/>
            <person name="Lombard V."/>
            <person name="Lucas S."/>
            <person name="Lunden K."/>
            <person name="Morin E."/>
            <person name="Murat C."/>
            <person name="Park J."/>
            <person name="Raffaello T."/>
            <person name="Rouze P."/>
            <person name="Salamov A."/>
            <person name="Schmutz J."/>
            <person name="Solheim H."/>
            <person name="Stahlberg J."/>
            <person name="Velez H."/>
            <person name="de Vries R.P."/>
            <person name="Wiebenga A."/>
            <person name="Woodward S."/>
            <person name="Yakovlev I."/>
            <person name="Garbelotto M."/>
            <person name="Martin F."/>
            <person name="Grigoriev I.V."/>
            <person name="Stenlid J."/>
        </authorList>
    </citation>
    <scope>NUCLEOTIDE SEQUENCE [LARGE SCALE GENOMIC DNA]</scope>
    <source>
        <strain evidence="13 14">TC 32-1</strain>
    </source>
</reference>
<dbReference type="InterPro" id="IPR001650">
    <property type="entry name" value="Helicase_C-like"/>
</dbReference>
<evidence type="ECO:0000313" key="13">
    <source>
        <dbReference type="EMBL" id="ETW80876.1"/>
    </source>
</evidence>
<dbReference type="STRING" id="747525.W4K753"/>
<comment type="subcellular location">
    <subcellularLocation>
        <location evidence="1">Nucleus</location>
    </subcellularLocation>
</comment>
<organism evidence="13 14">
    <name type="scientific">Heterobasidion irregulare (strain TC 32-1)</name>
    <dbReference type="NCBI Taxonomy" id="747525"/>
    <lineage>
        <taxon>Eukaryota</taxon>
        <taxon>Fungi</taxon>
        <taxon>Dikarya</taxon>
        <taxon>Basidiomycota</taxon>
        <taxon>Agaricomycotina</taxon>
        <taxon>Agaricomycetes</taxon>
        <taxon>Russulales</taxon>
        <taxon>Bondarzewiaceae</taxon>
        <taxon>Heterobasidion</taxon>
        <taxon>Heterobasidion annosum species complex</taxon>
    </lineage>
</organism>
<dbReference type="PROSITE" id="PS51192">
    <property type="entry name" value="HELICASE_ATP_BIND_1"/>
    <property type="match status" value="1"/>
</dbReference>
<dbReference type="GO" id="GO:0005524">
    <property type="term" value="F:ATP binding"/>
    <property type="evidence" value="ECO:0007669"/>
    <property type="project" value="UniProtKB-KW"/>
</dbReference>
<dbReference type="InterPro" id="IPR016197">
    <property type="entry name" value="Chromo-like_dom_sf"/>
</dbReference>
<evidence type="ECO:0000259" key="10">
    <source>
        <dbReference type="PROSITE" id="PS50013"/>
    </source>
</evidence>
<proteinExistence type="inferred from homology"/>
<dbReference type="GO" id="GO:0042393">
    <property type="term" value="F:histone binding"/>
    <property type="evidence" value="ECO:0007669"/>
    <property type="project" value="TreeGrafter"/>
</dbReference>
<dbReference type="PANTHER" id="PTHR45623">
    <property type="entry name" value="CHROMODOMAIN-HELICASE-DNA-BINDING PROTEIN 3-RELATED-RELATED"/>
    <property type="match status" value="1"/>
</dbReference>
<dbReference type="GO" id="GO:0016887">
    <property type="term" value="F:ATP hydrolysis activity"/>
    <property type="evidence" value="ECO:0007669"/>
    <property type="project" value="TreeGrafter"/>
</dbReference>
<keyword evidence="7" id="KW-0238">DNA-binding</keyword>
<dbReference type="CDD" id="cd18659">
    <property type="entry name" value="CD2_tandem"/>
    <property type="match status" value="1"/>
</dbReference>
<dbReference type="InterPro" id="IPR000330">
    <property type="entry name" value="SNF2_N"/>
</dbReference>
<evidence type="ECO:0000256" key="8">
    <source>
        <dbReference type="ARBA" id="ARBA00023242"/>
    </source>
</evidence>
<evidence type="ECO:0000259" key="12">
    <source>
        <dbReference type="PROSITE" id="PS51194"/>
    </source>
</evidence>
<dbReference type="SMART" id="SM00490">
    <property type="entry name" value="HELICc"/>
    <property type="match status" value="1"/>
</dbReference>
<dbReference type="FunCoup" id="W4K753">
    <property type="interactions" value="513"/>
</dbReference>
<comment type="similarity">
    <text evidence="2">Belongs to the SNF2/RAD54 helicase family.</text>
</comment>
<dbReference type="OrthoDB" id="5857104at2759"/>
<dbReference type="EMBL" id="KI925459">
    <property type="protein sequence ID" value="ETW80876.1"/>
    <property type="molecule type" value="Genomic_DNA"/>
</dbReference>
<dbReference type="Pfam" id="PF00176">
    <property type="entry name" value="SNF2-rel_dom"/>
    <property type="match status" value="1"/>
</dbReference>
<dbReference type="PROSITE" id="PS51194">
    <property type="entry name" value="HELICASE_CTER"/>
    <property type="match status" value="1"/>
</dbReference>
<dbReference type="CDD" id="cd18793">
    <property type="entry name" value="SF2_C_SNF"/>
    <property type="match status" value="1"/>
</dbReference>
<dbReference type="eggNOG" id="KOG0384">
    <property type="taxonomic scope" value="Eukaryota"/>
</dbReference>
<dbReference type="InterPro" id="IPR041150">
    <property type="entry name" value="Cdh1_DBD"/>
</dbReference>
<dbReference type="InterPro" id="IPR038718">
    <property type="entry name" value="SNF2-like_sf"/>
</dbReference>
<dbReference type="InterPro" id="IPR014001">
    <property type="entry name" value="Helicase_ATP-bd"/>
</dbReference>
<keyword evidence="4" id="KW-0547">Nucleotide-binding</keyword>
<dbReference type="InterPro" id="IPR000953">
    <property type="entry name" value="Chromo/chromo_shadow_dom"/>
</dbReference>
<dbReference type="Gene3D" id="6.10.140.1440">
    <property type="match status" value="1"/>
</dbReference>
<keyword evidence="8" id="KW-0539">Nucleus</keyword>
<dbReference type="Pfam" id="PF13907">
    <property type="entry name" value="CHD1-like_C"/>
    <property type="match status" value="1"/>
</dbReference>
<dbReference type="Pfam" id="PF00385">
    <property type="entry name" value="Chromo"/>
    <property type="match status" value="1"/>
</dbReference>
<feature type="compositionally biased region" description="Basic and acidic residues" evidence="9">
    <location>
        <begin position="730"/>
        <end position="750"/>
    </location>
</feature>
<evidence type="ECO:0000256" key="1">
    <source>
        <dbReference type="ARBA" id="ARBA00004123"/>
    </source>
</evidence>
<dbReference type="InParanoid" id="W4K753"/>
<evidence type="ECO:0000256" key="2">
    <source>
        <dbReference type="ARBA" id="ARBA00007025"/>
    </source>
</evidence>
<accession>W4K753</accession>
<feature type="compositionally biased region" description="Low complexity" evidence="9">
    <location>
        <begin position="1021"/>
        <end position="1034"/>
    </location>
</feature>
<keyword evidence="3" id="KW-0677">Repeat</keyword>
<evidence type="ECO:0000256" key="6">
    <source>
        <dbReference type="ARBA" id="ARBA00022840"/>
    </source>
</evidence>
<dbReference type="Pfam" id="PF23588">
    <property type="entry name" value="HTH_CHD1_Hrp3"/>
    <property type="match status" value="1"/>
</dbReference>
<dbReference type="GeneID" id="20677703"/>
<sequence length="1209" mass="136720">MRFHIKWKNFSHLHNTDETYEFLKRFKGLKRVDNYIRAYKQYEVRLTAPGLTSEERETLLLDKEREKEELETYKTVERIVAQREATDGSVEYFCKWTGLNYEHCTWEAQDEVRTIAKNELDAYRVREAEAKYPYKSAVYPKHQRPAFEKITEDPPYITATGGELKDFQLTGLNWLAYLWAKGENGILADEMGLGKTVQTVAFLSYLFNQMRQYGPFLVIVPLSTITAWQSQFATWAPELNVITYIGTAPAREVIRKYEFGPSNKKLKLNVLLTTYELTLRDSKELGDIKWQVLAVDEAHRLKNSESQLYEALRAFAAASKLLITGTPLQNSVKELLSLMHFLMPEKFALTNEFDLNDAEHETKIKSLHKQLEALMLRRVKRDVLKSLPTKSERILRVEMSAMQTSFYKNILTKNFAGLVKSANGSSNISLLNIAMELKKAANHPYLFDGAELKTDNLEETLKGLVMNSGKMVLLDKLLARLRTDGHRVLIFSQMVRMLDILSDYLALRGYAHQRLDGMVASDARKKSIAHFNAPGSPDFVFLLSTRAGGLGINLETADTVIIFDSDWNPQNDLQAMARAHRIGQKSHVSVYRFVSKDTMEEDVLERAKKKMVLEYAIINQMDTSQAHLSNKGNVKELAKPDNLSKDELTAVLKYGAQKMSVDDSQQNKKLDEMDLDDILNRAEDHETMADGGDGGASLGGEGFLATFAAVSDVKNDMSWEDIIPLDERQKVEREEDQRKAEELASQDVRDRKRSHAPVSYEGMDGDQPASAPAAKKAKTQAPTRKSASQKAMELKERDVRVLIRSMQRWGDIRQRYDVIVEEARLKDKNKGMIIDVADDIVELCATAVDENETTKRTRLAAGETLTTAQKSKAVLVTYRNVGNINAETVVSRTRDLRVLFDHLNNLTTAELYNWVIPIENIRPTLNWSGRWGPQDDAMLLVGAFLYGFGNWEAMAKDPKLHLDGKFFLEEGKKGEDAASKPIPNAIHLVRRGDYLLGILRDHDEKLRSYESSLRTKGHLKSVSPAPVASSSHSGSLKRRAESEAVASVEDNSSRKRKRRPTPTFTDSESSDECPSMDEASTKEELRPVKKQLKQLKLSGGEMPRDDKVAILKESLAAIGRRIEVVLDTKQAAGENRDRWRRHLWTFVTLFWPKKVKAAKLEEIHAKMVMKEATDAGTSKKPRTTMSSKANGALPASASSSAKTNGKSYR</sequence>
<feature type="domain" description="Chromo" evidence="10">
    <location>
        <begin position="74"/>
        <end position="135"/>
    </location>
</feature>
<dbReference type="Gene3D" id="3.40.50.10810">
    <property type="entry name" value="Tandem AAA-ATPase domain"/>
    <property type="match status" value="1"/>
</dbReference>
<dbReference type="GO" id="GO:0000785">
    <property type="term" value="C:chromatin"/>
    <property type="evidence" value="ECO:0007669"/>
    <property type="project" value="TreeGrafter"/>
</dbReference>
<feature type="region of interest" description="Disordered" evidence="9">
    <location>
        <begin position="1015"/>
        <end position="1087"/>
    </location>
</feature>
<feature type="compositionally biased region" description="Polar residues" evidence="9">
    <location>
        <begin position="1196"/>
        <end position="1209"/>
    </location>
</feature>
<feature type="domain" description="Helicase ATP-binding" evidence="11">
    <location>
        <begin position="176"/>
        <end position="345"/>
    </location>
</feature>
<evidence type="ECO:0000259" key="11">
    <source>
        <dbReference type="PROSITE" id="PS51192"/>
    </source>
</evidence>
<dbReference type="GO" id="GO:0034728">
    <property type="term" value="P:nucleosome organization"/>
    <property type="evidence" value="ECO:0007669"/>
    <property type="project" value="TreeGrafter"/>
</dbReference>
<dbReference type="SMART" id="SM00487">
    <property type="entry name" value="DEXDc"/>
    <property type="match status" value="1"/>
</dbReference>
<gene>
    <name evidence="13" type="ORF">HETIRDRAFT_476604</name>
</gene>
<dbReference type="Pfam" id="PF18196">
    <property type="entry name" value="Cdh1_DBD_1"/>
    <property type="match status" value="1"/>
</dbReference>
<dbReference type="KEGG" id="hir:HETIRDRAFT_476604"/>
<dbReference type="InterPro" id="IPR056302">
    <property type="entry name" value="CHD1-2/Hrp3_HTH"/>
</dbReference>
<protein>
    <recommendedName>
        <fullName evidence="15">Transcription regulator</fullName>
    </recommendedName>
</protein>
<dbReference type="Gene3D" id="2.40.50.40">
    <property type="match status" value="2"/>
</dbReference>
<dbReference type="RefSeq" id="XP_009547573.1">
    <property type="nucleotide sequence ID" value="XM_009549278.1"/>
</dbReference>
<dbReference type="HOGENOM" id="CLU_000315_29_2_1"/>
<evidence type="ECO:0008006" key="15">
    <source>
        <dbReference type="Google" id="ProtNLM"/>
    </source>
</evidence>
<feature type="region of interest" description="Disordered" evidence="9">
    <location>
        <begin position="730"/>
        <end position="792"/>
    </location>
</feature>
<dbReference type="InterPro" id="IPR027417">
    <property type="entry name" value="P-loop_NTPase"/>
</dbReference>
<evidence type="ECO:0000256" key="9">
    <source>
        <dbReference type="SAM" id="MobiDB-lite"/>
    </source>
</evidence>
<feature type="domain" description="Helicase C-terminal" evidence="12">
    <location>
        <begin position="473"/>
        <end position="629"/>
    </location>
</feature>
<dbReference type="Proteomes" id="UP000030671">
    <property type="component" value="Unassembled WGS sequence"/>
</dbReference>
<dbReference type="InterPro" id="IPR023780">
    <property type="entry name" value="Chromo_domain"/>
</dbReference>
<dbReference type="GO" id="GO:0003682">
    <property type="term" value="F:chromatin binding"/>
    <property type="evidence" value="ECO:0007669"/>
    <property type="project" value="TreeGrafter"/>
</dbReference>
<dbReference type="InterPro" id="IPR049730">
    <property type="entry name" value="SNF2/RAD54-like_C"/>
</dbReference>
<evidence type="ECO:0000256" key="4">
    <source>
        <dbReference type="ARBA" id="ARBA00022741"/>
    </source>
</evidence>
<dbReference type="Gene3D" id="3.40.50.300">
    <property type="entry name" value="P-loop containing nucleotide triphosphate hydrolases"/>
    <property type="match status" value="1"/>
</dbReference>
<keyword evidence="6" id="KW-0067">ATP-binding</keyword>
<dbReference type="GO" id="GO:0003677">
    <property type="term" value="F:DNA binding"/>
    <property type="evidence" value="ECO:0007669"/>
    <property type="project" value="UniProtKB-KW"/>
</dbReference>
<evidence type="ECO:0000256" key="7">
    <source>
        <dbReference type="ARBA" id="ARBA00023125"/>
    </source>
</evidence>
<dbReference type="SMART" id="SM00298">
    <property type="entry name" value="CHROMO"/>
    <property type="match status" value="1"/>
</dbReference>
<feature type="compositionally biased region" description="Low complexity" evidence="9">
    <location>
        <begin position="767"/>
        <end position="783"/>
    </location>
</feature>
<dbReference type="PANTHER" id="PTHR45623:SF14">
    <property type="entry name" value="CHROMODOMAIN-HELICASE-DNA-BINDING PROTEIN 1"/>
    <property type="match status" value="1"/>
</dbReference>
<dbReference type="SUPFAM" id="SSF54160">
    <property type="entry name" value="Chromo domain-like"/>
    <property type="match status" value="2"/>
</dbReference>
<evidence type="ECO:0000313" key="14">
    <source>
        <dbReference type="Proteomes" id="UP000030671"/>
    </source>
</evidence>
<dbReference type="GO" id="GO:0005634">
    <property type="term" value="C:nucleus"/>
    <property type="evidence" value="ECO:0007669"/>
    <property type="project" value="UniProtKB-SubCell"/>
</dbReference>
<dbReference type="Pfam" id="PF00271">
    <property type="entry name" value="Helicase_C"/>
    <property type="match status" value="1"/>
</dbReference>
<dbReference type="AlphaFoldDB" id="W4K753"/>
<evidence type="ECO:0000256" key="3">
    <source>
        <dbReference type="ARBA" id="ARBA00022737"/>
    </source>
</evidence>
<evidence type="ECO:0000256" key="5">
    <source>
        <dbReference type="ARBA" id="ARBA00022801"/>
    </source>
</evidence>
<dbReference type="SMART" id="SM01176">
    <property type="entry name" value="DUF4208"/>
    <property type="match status" value="1"/>
</dbReference>
<keyword evidence="14" id="KW-1185">Reference proteome</keyword>
<dbReference type="Gene3D" id="1.10.10.60">
    <property type="entry name" value="Homeodomain-like"/>
    <property type="match status" value="1"/>
</dbReference>
<feature type="region of interest" description="Disordered" evidence="9">
    <location>
        <begin position="1172"/>
        <end position="1209"/>
    </location>
</feature>
<dbReference type="SUPFAM" id="SSF52540">
    <property type="entry name" value="P-loop containing nucleoside triphosphate hydrolases"/>
    <property type="match status" value="2"/>
</dbReference>
<keyword evidence="5" id="KW-0378">Hydrolase</keyword>
<dbReference type="PROSITE" id="PS50013">
    <property type="entry name" value="CHROMO_2"/>
    <property type="match status" value="1"/>
</dbReference>
<dbReference type="GO" id="GO:0140658">
    <property type="term" value="F:ATP-dependent chromatin remodeler activity"/>
    <property type="evidence" value="ECO:0007669"/>
    <property type="project" value="TreeGrafter"/>
</dbReference>
<name>W4K753_HETIT</name>
<dbReference type="InterPro" id="IPR025260">
    <property type="entry name" value="CHD1-like_C"/>
</dbReference>